<dbReference type="Proteomes" id="UP000027143">
    <property type="component" value="Unassembled WGS sequence"/>
</dbReference>
<accession>A0ABR4SRA3</accession>
<sequence length="48" mass="5961">MEFLDKKVMKDFYLLQNAYYILRSRFSASLEVILKQMKNVHFKFWKIV</sequence>
<gene>
    <name evidence="1" type="ORF">O7U_00343</name>
</gene>
<proteinExistence type="predicted"/>
<evidence type="ECO:0000313" key="1">
    <source>
        <dbReference type="EMBL" id="KEC67069.1"/>
    </source>
</evidence>
<dbReference type="EMBL" id="AHPD01000002">
    <property type="protein sequence ID" value="KEC67069.1"/>
    <property type="molecule type" value="Genomic_DNA"/>
</dbReference>
<keyword evidence="2" id="KW-1185">Reference proteome</keyword>
<reference evidence="1 2" key="1">
    <citation type="submission" date="2012-04" db="EMBL/GenBank/DDBJ databases">
        <title>The Genome Sequence of Bartonella quintana JK 68.</title>
        <authorList>
            <consortium name="The Broad Institute Genome Sequencing Platform"/>
            <consortium name="The Broad Institute Genome Sequencing Center for Infectious Disease"/>
            <person name="Feldgarden M."/>
            <person name="Kirby J."/>
            <person name="Kosoy M."/>
            <person name="Birtles R."/>
            <person name="Probert W.S."/>
            <person name="Chiaraviglio L."/>
            <person name="Walker B."/>
            <person name="Young S.K."/>
            <person name="Zeng Q."/>
            <person name="Gargeya S."/>
            <person name="Fitzgerald M."/>
            <person name="Haas B."/>
            <person name="Abouelleil A."/>
            <person name="Alvarado L."/>
            <person name="Arachchi H.M."/>
            <person name="Berlin A.M."/>
            <person name="Chapman S.B."/>
            <person name="Goldberg J."/>
            <person name="Griggs A."/>
            <person name="Gujja S."/>
            <person name="Hansen M."/>
            <person name="Howarth C."/>
            <person name="Imamovic A."/>
            <person name="Larimer J."/>
            <person name="McCowen C."/>
            <person name="Montmayeur A."/>
            <person name="Murphy C."/>
            <person name="Neiman D."/>
            <person name="Pearson M."/>
            <person name="Priest M."/>
            <person name="Roberts A."/>
            <person name="Saif S."/>
            <person name="Shea T."/>
            <person name="Sisk P."/>
            <person name="Sykes S."/>
            <person name="Wortman J."/>
            <person name="Nusbaum C."/>
            <person name="Birren B."/>
        </authorList>
    </citation>
    <scope>NUCLEOTIDE SEQUENCE [LARGE SCALE GENOMIC DNA]</scope>
    <source>
        <strain evidence="1 2">JK 68</strain>
    </source>
</reference>
<organism evidence="1 2">
    <name type="scientific">Bartonella quintana JK 68</name>
    <dbReference type="NCBI Taxonomy" id="1134503"/>
    <lineage>
        <taxon>Bacteria</taxon>
        <taxon>Pseudomonadati</taxon>
        <taxon>Pseudomonadota</taxon>
        <taxon>Alphaproteobacteria</taxon>
        <taxon>Hyphomicrobiales</taxon>
        <taxon>Bartonellaceae</taxon>
        <taxon>Bartonella</taxon>
    </lineage>
</organism>
<name>A0ABR4SRA3_BARQI</name>
<comment type="caution">
    <text evidence="1">The sequence shown here is derived from an EMBL/GenBank/DDBJ whole genome shotgun (WGS) entry which is preliminary data.</text>
</comment>
<evidence type="ECO:0000313" key="2">
    <source>
        <dbReference type="Proteomes" id="UP000027143"/>
    </source>
</evidence>
<protein>
    <submittedName>
        <fullName evidence="1">Uncharacterized protein</fullName>
    </submittedName>
</protein>